<evidence type="ECO:0000313" key="1">
    <source>
        <dbReference type="EMBL" id="CUS32894.1"/>
    </source>
</evidence>
<organism evidence="1 2">
    <name type="scientific">Candidatus Nitrospira nitrificans</name>
    <dbReference type="NCBI Taxonomy" id="1742973"/>
    <lineage>
        <taxon>Bacteria</taxon>
        <taxon>Pseudomonadati</taxon>
        <taxon>Nitrospirota</taxon>
        <taxon>Nitrospiria</taxon>
        <taxon>Nitrospirales</taxon>
        <taxon>Nitrospiraceae</taxon>
        <taxon>Nitrospira</taxon>
    </lineage>
</organism>
<name>A0A0S4L7W8_9BACT</name>
<protein>
    <submittedName>
        <fullName evidence="1">Uncharacterized protein</fullName>
    </submittedName>
</protein>
<sequence>MPFQIRWLPVKPSLIRWPNGLELGYRPIGPLIDRLSLAFLRLIAKALRNFIPTSSMFGHTNLPAHVNDWTRGTFRQNGSADVFAEWNKQAVDLNPKPFRQFGLKAQHGLFGRRC</sequence>
<dbReference type="RefSeq" id="WP_245630860.1">
    <property type="nucleotide sequence ID" value="NZ_CZPZ01000003.1"/>
</dbReference>
<dbReference type="EMBL" id="CZPZ01000003">
    <property type="protein sequence ID" value="CUS32894.1"/>
    <property type="molecule type" value="Genomic_DNA"/>
</dbReference>
<dbReference type="Proteomes" id="UP000198736">
    <property type="component" value="Unassembled WGS sequence"/>
</dbReference>
<accession>A0A0S4L7W8</accession>
<keyword evidence="2" id="KW-1185">Reference proteome</keyword>
<dbReference type="AlphaFoldDB" id="A0A0S4L7W8"/>
<reference evidence="2" key="1">
    <citation type="submission" date="2015-10" db="EMBL/GenBank/DDBJ databases">
        <authorList>
            <person name="Luecker S."/>
            <person name="Luecker S."/>
        </authorList>
    </citation>
    <scope>NUCLEOTIDE SEQUENCE [LARGE SCALE GENOMIC DNA]</scope>
</reference>
<gene>
    <name evidence="1" type="ORF">COMA2_110146</name>
</gene>
<evidence type="ECO:0000313" key="2">
    <source>
        <dbReference type="Proteomes" id="UP000198736"/>
    </source>
</evidence>
<proteinExistence type="predicted"/>